<dbReference type="Pfam" id="PF00551">
    <property type="entry name" value="Formyl_trans_N"/>
    <property type="match status" value="1"/>
</dbReference>
<dbReference type="InterPro" id="IPR036477">
    <property type="entry name" value="Formyl_transf_N_sf"/>
</dbReference>
<dbReference type="PROSITE" id="PS00373">
    <property type="entry name" value="GART"/>
    <property type="match status" value="1"/>
</dbReference>
<evidence type="ECO:0000259" key="10">
    <source>
        <dbReference type="Pfam" id="PF02911"/>
    </source>
</evidence>
<keyword evidence="5 8" id="KW-0808">Transferase</keyword>
<dbReference type="GO" id="GO:0004479">
    <property type="term" value="F:methionyl-tRNA formyltransferase activity"/>
    <property type="evidence" value="ECO:0007669"/>
    <property type="project" value="UniProtKB-EC"/>
</dbReference>
<feature type="domain" description="Formyl transferase N-terminal" evidence="9">
    <location>
        <begin position="10"/>
        <end position="192"/>
    </location>
</feature>
<dbReference type="Pfam" id="PF02911">
    <property type="entry name" value="Formyl_trans_C"/>
    <property type="match status" value="1"/>
</dbReference>
<dbReference type="InterPro" id="IPR002376">
    <property type="entry name" value="Formyl_transf_N"/>
</dbReference>
<comment type="similarity">
    <text evidence="2 8">Belongs to the Fmt family.</text>
</comment>
<proteinExistence type="inferred from homology"/>
<evidence type="ECO:0000256" key="8">
    <source>
        <dbReference type="HAMAP-Rule" id="MF_00182"/>
    </source>
</evidence>
<dbReference type="EMBL" id="JBHTMN010000007">
    <property type="protein sequence ID" value="MFD1382958.1"/>
    <property type="molecule type" value="Genomic_DNA"/>
</dbReference>
<keyword evidence="12" id="KW-1185">Reference proteome</keyword>
<dbReference type="SUPFAM" id="SSF53328">
    <property type="entry name" value="Formyltransferase"/>
    <property type="match status" value="1"/>
</dbReference>
<evidence type="ECO:0000256" key="4">
    <source>
        <dbReference type="ARBA" id="ARBA00016014"/>
    </source>
</evidence>
<dbReference type="EC" id="2.1.2.9" evidence="3 8"/>
<gene>
    <name evidence="8 11" type="primary">fmt</name>
    <name evidence="11" type="ORF">ACFQ45_06255</name>
</gene>
<comment type="catalytic activity">
    <reaction evidence="7 8">
        <text>L-methionyl-tRNA(fMet) + (6R)-10-formyltetrahydrofolate = N-formyl-L-methionyl-tRNA(fMet) + (6S)-5,6,7,8-tetrahydrofolate + H(+)</text>
        <dbReference type="Rhea" id="RHEA:24380"/>
        <dbReference type="Rhea" id="RHEA-COMP:9952"/>
        <dbReference type="Rhea" id="RHEA-COMP:9953"/>
        <dbReference type="ChEBI" id="CHEBI:15378"/>
        <dbReference type="ChEBI" id="CHEBI:57453"/>
        <dbReference type="ChEBI" id="CHEBI:78530"/>
        <dbReference type="ChEBI" id="CHEBI:78844"/>
        <dbReference type="ChEBI" id="CHEBI:195366"/>
        <dbReference type="EC" id="2.1.2.9"/>
    </reaction>
</comment>
<dbReference type="RefSeq" id="WP_377366136.1">
    <property type="nucleotide sequence ID" value="NZ_JBHTMN010000007.1"/>
</dbReference>
<dbReference type="InterPro" id="IPR041711">
    <property type="entry name" value="Met-tRNA-FMT_N"/>
</dbReference>
<evidence type="ECO:0000256" key="2">
    <source>
        <dbReference type="ARBA" id="ARBA00010699"/>
    </source>
</evidence>
<name>A0ABW4AYI9_9GAMM</name>
<sequence length="331" mass="35589">MTTQHTAPLRIVFAGTPDFAAASLQALIDTKAQNDYELVAVYTQPDRPAGRGQKLVASPVKQLAQQHDIPVYQPVNFKAEEDRQALADLNADIMIVAAYGLILPKAVLDTPKLGCINVHASLLPRWRGAAPIHRAVIAGDTITGITIMQMDVGLDTGDMLLKKECDIKPTDTSGSLHDRLAVLGGEALVAALEPLRVGQLKGESQDEALTCYADKLTKQEGEVDWSQDALTISRKIRGLLPWPGAFTATPAGTMKIHAATLLSTDEQEFENGEITMVSKEGLIVATGMGSILITELQFPGGKRMSVQDALNGKFKDQLQVSKRLGVTGDNQ</sequence>
<organism evidence="11 12">
    <name type="scientific">Rhodanobacter aciditrophus</name>
    <dbReference type="NCBI Taxonomy" id="1623218"/>
    <lineage>
        <taxon>Bacteria</taxon>
        <taxon>Pseudomonadati</taxon>
        <taxon>Pseudomonadota</taxon>
        <taxon>Gammaproteobacteria</taxon>
        <taxon>Lysobacterales</taxon>
        <taxon>Rhodanobacteraceae</taxon>
        <taxon>Rhodanobacter</taxon>
    </lineage>
</organism>
<dbReference type="InterPro" id="IPR037022">
    <property type="entry name" value="Formyl_trans_C_sf"/>
</dbReference>
<reference evidence="12" key="1">
    <citation type="journal article" date="2019" name="Int. J. Syst. Evol. Microbiol.">
        <title>The Global Catalogue of Microorganisms (GCM) 10K type strain sequencing project: providing services to taxonomists for standard genome sequencing and annotation.</title>
        <authorList>
            <consortium name="The Broad Institute Genomics Platform"/>
            <consortium name="The Broad Institute Genome Sequencing Center for Infectious Disease"/>
            <person name="Wu L."/>
            <person name="Ma J."/>
        </authorList>
    </citation>
    <scope>NUCLEOTIDE SEQUENCE [LARGE SCALE GENOMIC DNA]</scope>
    <source>
        <strain evidence="12">JCM 30774</strain>
    </source>
</reference>
<evidence type="ECO:0000256" key="5">
    <source>
        <dbReference type="ARBA" id="ARBA00022679"/>
    </source>
</evidence>
<evidence type="ECO:0000313" key="12">
    <source>
        <dbReference type="Proteomes" id="UP001597059"/>
    </source>
</evidence>
<dbReference type="NCBIfam" id="TIGR00460">
    <property type="entry name" value="fmt"/>
    <property type="match status" value="1"/>
</dbReference>
<dbReference type="CDD" id="cd08646">
    <property type="entry name" value="FMT_core_Met-tRNA-FMT_N"/>
    <property type="match status" value="1"/>
</dbReference>
<evidence type="ECO:0000256" key="3">
    <source>
        <dbReference type="ARBA" id="ARBA00012261"/>
    </source>
</evidence>
<evidence type="ECO:0000256" key="1">
    <source>
        <dbReference type="ARBA" id="ARBA00002606"/>
    </source>
</evidence>
<dbReference type="InterPro" id="IPR001555">
    <property type="entry name" value="GART_AS"/>
</dbReference>
<evidence type="ECO:0000256" key="6">
    <source>
        <dbReference type="ARBA" id="ARBA00022917"/>
    </source>
</evidence>
<comment type="function">
    <text evidence="1 8">Attaches a formyl group to the free amino group of methionyl-tRNA(fMet). The formyl group appears to play a dual role in the initiator identity of N-formylmethionyl-tRNA by promoting its recognition by IF2 and preventing the misappropriation of this tRNA by the elongation apparatus.</text>
</comment>
<dbReference type="Gene3D" id="3.40.50.170">
    <property type="entry name" value="Formyl transferase, N-terminal domain"/>
    <property type="match status" value="1"/>
</dbReference>
<keyword evidence="6 8" id="KW-0648">Protein biosynthesis</keyword>
<dbReference type="HAMAP" id="MF_00182">
    <property type="entry name" value="Formyl_trans"/>
    <property type="match status" value="1"/>
</dbReference>
<dbReference type="InterPro" id="IPR005794">
    <property type="entry name" value="Fmt"/>
</dbReference>
<dbReference type="InterPro" id="IPR011034">
    <property type="entry name" value="Formyl_transferase-like_C_sf"/>
</dbReference>
<evidence type="ECO:0000313" key="11">
    <source>
        <dbReference type="EMBL" id="MFD1382958.1"/>
    </source>
</evidence>
<dbReference type="PANTHER" id="PTHR11138:SF5">
    <property type="entry name" value="METHIONYL-TRNA FORMYLTRANSFERASE, MITOCHONDRIAL"/>
    <property type="match status" value="1"/>
</dbReference>
<dbReference type="InterPro" id="IPR044135">
    <property type="entry name" value="Met-tRNA-FMT_C"/>
</dbReference>
<evidence type="ECO:0000259" key="9">
    <source>
        <dbReference type="Pfam" id="PF00551"/>
    </source>
</evidence>
<dbReference type="Proteomes" id="UP001597059">
    <property type="component" value="Unassembled WGS sequence"/>
</dbReference>
<comment type="caution">
    <text evidence="11">The sequence shown here is derived from an EMBL/GenBank/DDBJ whole genome shotgun (WGS) entry which is preliminary data.</text>
</comment>
<feature type="domain" description="Formyl transferase C-terminal" evidence="10">
    <location>
        <begin position="215"/>
        <end position="313"/>
    </location>
</feature>
<dbReference type="InterPro" id="IPR005793">
    <property type="entry name" value="Formyl_trans_C"/>
</dbReference>
<dbReference type="Gene3D" id="3.10.25.10">
    <property type="entry name" value="Formyl transferase, C-terminal domain"/>
    <property type="match status" value="1"/>
</dbReference>
<accession>A0ABW4AYI9</accession>
<dbReference type="SUPFAM" id="SSF50486">
    <property type="entry name" value="FMT C-terminal domain-like"/>
    <property type="match status" value="1"/>
</dbReference>
<protein>
    <recommendedName>
        <fullName evidence="4 8">Methionyl-tRNA formyltransferase</fullName>
        <ecNumber evidence="3 8">2.1.2.9</ecNumber>
    </recommendedName>
</protein>
<dbReference type="PANTHER" id="PTHR11138">
    <property type="entry name" value="METHIONYL-TRNA FORMYLTRANSFERASE"/>
    <property type="match status" value="1"/>
</dbReference>
<feature type="binding site" evidence="8">
    <location>
        <begin position="121"/>
        <end position="124"/>
    </location>
    <ligand>
        <name>(6S)-5,6,7,8-tetrahydrofolate</name>
        <dbReference type="ChEBI" id="CHEBI:57453"/>
    </ligand>
</feature>
<evidence type="ECO:0000256" key="7">
    <source>
        <dbReference type="ARBA" id="ARBA00048558"/>
    </source>
</evidence>
<dbReference type="CDD" id="cd08704">
    <property type="entry name" value="Met_tRNA_FMT_C"/>
    <property type="match status" value="1"/>
</dbReference>